<dbReference type="UniPathway" id="UPA00074">
    <property type="reaction ID" value="UER00128"/>
</dbReference>
<evidence type="ECO:0000256" key="5">
    <source>
        <dbReference type="ARBA" id="ARBA00022840"/>
    </source>
</evidence>
<comment type="function">
    <text evidence="6">Part of the phosphoribosylformylglycinamidine synthase complex involved in the purines biosynthetic pathway. Catalyzes the ATP-dependent conversion of formylglycinamide ribonucleotide (FGAR) and glutamine to yield formylglycinamidine ribonucleotide (FGAM) and glutamate. The FGAM synthase complex is composed of three subunits. PurQ produces an ammonia molecule by converting glutamine to glutamate. PurL transfers the ammonia molecule to FGAR to form FGAM in an ATP-dependent manner. PurS interacts with PurQ and PurL and is thought to assist in the transfer of the ammonia molecule from PurQ to PurL.</text>
</comment>
<dbReference type="OrthoDB" id="56303at2157"/>
<keyword evidence="5 6" id="KW-0067">ATP-binding</keyword>
<dbReference type="GeneID" id="1441067"/>
<comment type="subunit">
    <text evidence="6">Part of the FGAM synthase complex composed of 1 PurL, 1 PurQ and 2 PurS subunits.</text>
</comment>
<dbReference type="HOGENOM" id="CLU_164833_3_1_2"/>
<dbReference type="HAMAP" id="MF_01926">
    <property type="entry name" value="PurS"/>
    <property type="match status" value="1"/>
</dbReference>
<dbReference type="InterPro" id="IPR036604">
    <property type="entry name" value="PurS-like_sf"/>
</dbReference>
<dbReference type="Gene3D" id="3.30.1280.10">
    <property type="entry name" value="Phosphoribosylformylglycinamidine synthase subunit PurS"/>
    <property type="match status" value="1"/>
</dbReference>
<name>Q97BA6_THEVO</name>
<comment type="catalytic activity">
    <reaction evidence="6">
        <text>N(2)-formyl-N(1)-(5-phospho-beta-D-ribosyl)glycinamide + L-glutamine + ATP + H2O = 2-formamido-N(1)-(5-O-phospho-beta-D-ribosyl)acetamidine + L-glutamate + ADP + phosphate + H(+)</text>
        <dbReference type="Rhea" id="RHEA:17129"/>
        <dbReference type="ChEBI" id="CHEBI:15377"/>
        <dbReference type="ChEBI" id="CHEBI:15378"/>
        <dbReference type="ChEBI" id="CHEBI:29985"/>
        <dbReference type="ChEBI" id="CHEBI:30616"/>
        <dbReference type="ChEBI" id="CHEBI:43474"/>
        <dbReference type="ChEBI" id="CHEBI:58359"/>
        <dbReference type="ChEBI" id="CHEBI:147286"/>
        <dbReference type="ChEBI" id="CHEBI:147287"/>
        <dbReference type="ChEBI" id="CHEBI:456216"/>
        <dbReference type="EC" id="6.3.5.3"/>
    </reaction>
</comment>
<dbReference type="KEGG" id="tvo:TVG0540138"/>
<dbReference type="GO" id="GO:0006189">
    <property type="term" value="P:'de novo' IMP biosynthetic process"/>
    <property type="evidence" value="ECO:0007669"/>
    <property type="project" value="UniProtKB-UniRule"/>
</dbReference>
<accession>Q97BA6</accession>
<dbReference type="STRING" id="273116.gene:9381336"/>
<dbReference type="Pfam" id="PF02700">
    <property type="entry name" value="PurS"/>
    <property type="match status" value="1"/>
</dbReference>
<dbReference type="PaxDb" id="273116-14324766"/>
<evidence type="ECO:0000256" key="1">
    <source>
        <dbReference type="ARBA" id="ARBA00022490"/>
    </source>
</evidence>
<keyword evidence="8" id="KW-1185">Reference proteome</keyword>
<dbReference type="EC" id="6.3.5.3" evidence="6"/>
<evidence type="ECO:0000313" key="7">
    <source>
        <dbReference type="EMBL" id="BAB59693.1"/>
    </source>
</evidence>
<dbReference type="GO" id="GO:0005524">
    <property type="term" value="F:ATP binding"/>
    <property type="evidence" value="ECO:0007669"/>
    <property type="project" value="UniProtKB-UniRule"/>
</dbReference>
<dbReference type="AlphaFoldDB" id="Q97BA6"/>
<reference evidence="7 8" key="2">
    <citation type="journal article" date="2000" name="Proc. Natl. Acad. Sci. U.S.A.">
        <title>Archaeal adaptation to higher temperatures revealed by genomic sequence of Thermoplasma volcanium.</title>
        <authorList>
            <person name="Kawashima T."/>
            <person name="Amano N."/>
            <person name="Koike H."/>
            <person name="Makino S."/>
            <person name="Higuchi S."/>
            <person name="Kawashima-Ohya Y."/>
            <person name="Watanabe K."/>
            <person name="Yamazaki M."/>
            <person name="Kanehori K."/>
            <person name="Kawamoto T."/>
            <person name="Nunoshiba T."/>
            <person name="Yamamoto Y."/>
            <person name="Aramaki H."/>
            <person name="Makino K."/>
            <person name="Suzuki M."/>
        </authorList>
    </citation>
    <scope>NUCLEOTIDE SEQUENCE [LARGE SCALE GENOMIC DNA]</scope>
    <source>
        <strain evidence="8">ATCC 51530 / DSM 4299 / JCM 9571 / NBRC 15438 / GSS1</strain>
    </source>
</reference>
<sequence>MKFKVEVSYKPGVEDPEALTLLKNLNILGYHEISNVSISKVYYFDAGNEEEVKQVADKILSNPVIHSYKVEKLG</sequence>
<dbReference type="NCBIfam" id="NF005019">
    <property type="entry name" value="PRK06423.1"/>
    <property type="match status" value="1"/>
</dbReference>
<comment type="similarity">
    <text evidence="6">Belongs to the PurS family.</text>
</comment>
<evidence type="ECO:0000313" key="8">
    <source>
        <dbReference type="Proteomes" id="UP000001017"/>
    </source>
</evidence>
<dbReference type="NCBIfam" id="TIGR00302">
    <property type="entry name" value="phosphoribosylformylglycinamidine synthase subunit PurS"/>
    <property type="match status" value="1"/>
</dbReference>
<organism evidence="7 8">
    <name type="scientific">Thermoplasma volcanium (strain ATCC 51530 / DSM 4299 / JCM 9571 / NBRC 15438 / GSS1)</name>
    <dbReference type="NCBI Taxonomy" id="273116"/>
    <lineage>
        <taxon>Archaea</taxon>
        <taxon>Methanobacteriati</taxon>
        <taxon>Thermoplasmatota</taxon>
        <taxon>Thermoplasmata</taxon>
        <taxon>Thermoplasmatales</taxon>
        <taxon>Thermoplasmataceae</taxon>
        <taxon>Thermoplasma</taxon>
    </lineage>
</organism>
<protein>
    <recommendedName>
        <fullName evidence="6">Phosphoribosylformylglycinamidine synthase subunit PurS</fullName>
        <shortName evidence="6">FGAM synthase</shortName>
        <ecNumber evidence="6">6.3.5.3</ecNumber>
    </recommendedName>
    <alternativeName>
        <fullName evidence="6">Formylglycinamide ribonucleotide amidotransferase subunit III</fullName>
        <shortName evidence="6">FGAR amidotransferase III</shortName>
        <shortName evidence="6">FGAR-AT III</shortName>
    </alternativeName>
    <alternativeName>
        <fullName evidence="6">Phosphoribosylformylglycinamidine synthase subunit III</fullName>
    </alternativeName>
</protein>
<dbReference type="PhylomeDB" id="Q97BA6"/>
<keyword evidence="2 6" id="KW-0436">Ligase</keyword>
<dbReference type="InterPro" id="IPR003850">
    <property type="entry name" value="PurS"/>
</dbReference>
<evidence type="ECO:0000256" key="4">
    <source>
        <dbReference type="ARBA" id="ARBA00022755"/>
    </source>
</evidence>
<evidence type="ECO:0000256" key="2">
    <source>
        <dbReference type="ARBA" id="ARBA00022598"/>
    </source>
</evidence>
<dbReference type="SUPFAM" id="SSF82697">
    <property type="entry name" value="PurS-like"/>
    <property type="match status" value="1"/>
</dbReference>
<evidence type="ECO:0000256" key="6">
    <source>
        <dbReference type="HAMAP-Rule" id="MF_01926"/>
    </source>
</evidence>
<keyword evidence="1 6" id="KW-0963">Cytoplasm</keyword>
<dbReference type="eggNOG" id="arCOG04462">
    <property type="taxonomic scope" value="Archaea"/>
</dbReference>
<dbReference type="PANTHER" id="PTHR34696">
    <property type="entry name" value="PHOSPHORIBOSYLFORMYLGLYCINAMIDINE SYNTHASE SUBUNIT PURS"/>
    <property type="match status" value="1"/>
</dbReference>
<comment type="subcellular location">
    <subcellularLocation>
        <location evidence="6">Cytoplasm</location>
    </subcellularLocation>
</comment>
<gene>
    <name evidence="6" type="primary">purS</name>
    <name evidence="7" type="ORF">TVG0540138</name>
</gene>
<dbReference type="PANTHER" id="PTHR34696:SF1">
    <property type="entry name" value="PHOSPHORIBOSYLFORMYLGLYCINAMIDINE SYNTHASE SUBUNIT PURS"/>
    <property type="match status" value="1"/>
</dbReference>
<comment type="pathway">
    <text evidence="6">Purine metabolism; IMP biosynthesis via de novo pathway; 5-amino-1-(5-phospho-D-ribosyl)imidazole from N(2)-formyl-N(1)-(5-phospho-D-ribosyl)glycinamide: step 1/2.</text>
</comment>
<dbReference type="GO" id="GO:0004642">
    <property type="term" value="F:phosphoribosylformylglycinamidine synthase activity"/>
    <property type="evidence" value="ECO:0007669"/>
    <property type="project" value="UniProtKB-UniRule"/>
</dbReference>
<dbReference type="EMBL" id="BA000011">
    <property type="protein sequence ID" value="BAB59693.1"/>
    <property type="molecule type" value="Genomic_DNA"/>
</dbReference>
<evidence type="ECO:0000256" key="3">
    <source>
        <dbReference type="ARBA" id="ARBA00022741"/>
    </source>
</evidence>
<dbReference type="GO" id="GO:0005737">
    <property type="term" value="C:cytoplasm"/>
    <property type="evidence" value="ECO:0007669"/>
    <property type="project" value="UniProtKB-SubCell"/>
</dbReference>
<keyword evidence="4 6" id="KW-0658">Purine biosynthesis</keyword>
<reference evidence="7 8" key="1">
    <citation type="journal article" date="1999" name="Proc. Jpn. Acad.">
        <title>Determination of the complete genomic DNA sequence of Thermoplasma volvanium GSS1.</title>
        <authorList>
            <person name="Kawashima T."/>
            <person name="Yamamoto Y."/>
            <person name="Aramaki H."/>
            <person name="Nunoshiba T."/>
            <person name="Kawamoto T."/>
            <person name="Watanabe K."/>
            <person name="Yamazaki M."/>
            <person name="Kanehori K."/>
            <person name="Amano N."/>
            <person name="Ohya Y."/>
            <person name="Makino K."/>
            <person name="Suzuki M."/>
        </authorList>
    </citation>
    <scope>NUCLEOTIDE SEQUENCE [LARGE SCALE GENOMIC DNA]</scope>
    <source>
        <strain evidence="8">ATCC 51530 / DSM 4299 / JCM 9571 / NBRC 15438 / GSS1</strain>
    </source>
</reference>
<dbReference type="RefSeq" id="WP_010916809.1">
    <property type="nucleotide sequence ID" value="NC_002689.2"/>
</dbReference>
<dbReference type="Proteomes" id="UP000001017">
    <property type="component" value="Chromosome"/>
</dbReference>
<keyword evidence="3 6" id="KW-0547">Nucleotide-binding</keyword>
<proteinExistence type="inferred from homology"/>